<gene>
    <name evidence="10" type="ORF">DB30_03992</name>
</gene>
<dbReference type="Proteomes" id="UP000031599">
    <property type="component" value="Unassembled WGS sequence"/>
</dbReference>
<dbReference type="GO" id="GO:0012505">
    <property type="term" value="C:endomembrane system"/>
    <property type="evidence" value="ECO:0007669"/>
    <property type="project" value="UniProtKB-SubCell"/>
</dbReference>
<feature type="transmembrane region" description="Helical" evidence="8">
    <location>
        <begin position="85"/>
        <end position="109"/>
    </location>
</feature>
<evidence type="ECO:0000256" key="7">
    <source>
        <dbReference type="ARBA" id="ARBA00023136"/>
    </source>
</evidence>
<feature type="domain" description="RCK N-terminal" evidence="9">
    <location>
        <begin position="125"/>
        <end position="264"/>
    </location>
</feature>
<dbReference type="InterPro" id="IPR010420">
    <property type="entry name" value="CASTOR/POLLUX/SYM8_dom"/>
</dbReference>
<keyword evidence="5 8" id="KW-1133">Transmembrane helix</keyword>
<comment type="similarity">
    <text evidence="2">Belongs to the castor/pollux (TC 1.A.1.23) family.</text>
</comment>
<dbReference type="Gene3D" id="3.40.50.720">
    <property type="entry name" value="NAD(P)-binding Rossmann-like Domain"/>
    <property type="match status" value="2"/>
</dbReference>
<keyword evidence="6" id="KW-0406">Ion transport</keyword>
<keyword evidence="3" id="KW-0813">Transport</keyword>
<evidence type="ECO:0000256" key="1">
    <source>
        <dbReference type="ARBA" id="ARBA00004127"/>
    </source>
</evidence>
<accession>A0A0C2D560</accession>
<evidence type="ECO:0000313" key="10">
    <source>
        <dbReference type="EMBL" id="KIG16830.1"/>
    </source>
</evidence>
<proteinExistence type="inferred from homology"/>
<evidence type="ECO:0000256" key="5">
    <source>
        <dbReference type="ARBA" id="ARBA00022989"/>
    </source>
</evidence>
<dbReference type="AlphaFoldDB" id="A0A0C2D560"/>
<dbReference type="PANTHER" id="PTHR31563:SF10">
    <property type="entry name" value="ION CHANNEL POLLUX-RELATED"/>
    <property type="match status" value="1"/>
</dbReference>
<name>A0A0C2D560_9BACT</name>
<dbReference type="PROSITE" id="PS51201">
    <property type="entry name" value="RCK_N"/>
    <property type="match status" value="1"/>
</dbReference>
<reference evidence="10 11" key="1">
    <citation type="submission" date="2014-12" db="EMBL/GenBank/DDBJ databases">
        <title>Genome assembly of Enhygromyxa salina DSM 15201.</title>
        <authorList>
            <person name="Sharma G."/>
            <person name="Subramanian S."/>
        </authorList>
    </citation>
    <scope>NUCLEOTIDE SEQUENCE [LARGE SCALE GENOMIC DNA]</scope>
    <source>
        <strain evidence="10 11">DSM 15201</strain>
    </source>
</reference>
<organism evidence="10 11">
    <name type="scientific">Enhygromyxa salina</name>
    <dbReference type="NCBI Taxonomy" id="215803"/>
    <lineage>
        <taxon>Bacteria</taxon>
        <taxon>Pseudomonadati</taxon>
        <taxon>Myxococcota</taxon>
        <taxon>Polyangia</taxon>
        <taxon>Nannocystales</taxon>
        <taxon>Nannocystaceae</taxon>
        <taxon>Enhygromyxa</taxon>
    </lineage>
</organism>
<dbReference type="InterPro" id="IPR044849">
    <property type="entry name" value="CASTOR/POLLUX/SYM8-like"/>
</dbReference>
<evidence type="ECO:0000256" key="4">
    <source>
        <dbReference type="ARBA" id="ARBA00022692"/>
    </source>
</evidence>
<dbReference type="GO" id="GO:0006813">
    <property type="term" value="P:potassium ion transport"/>
    <property type="evidence" value="ECO:0007669"/>
    <property type="project" value="InterPro"/>
</dbReference>
<comment type="caution">
    <text evidence="10">The sequence shown here is derived from an EMBL/GenBank/DDBJ whole genome shotgun (WGS) entry which is preliminary data.</text>
</comment>
<dbReference type="Pfam" id="PF06241">
    <property type="entry name" value="Castor_Poll_mid"/>
    <property type="match status" value="1"/>
</dbReference>
<evidence type="ECO:0000256" key="8">
    <source>
        <dbReference type="SAM" id="Phobius"/>
    </source>
</evidence>
<keyword evidence="4 8" id="KW-0812">Transmembrane</keyword>
<dbReference type="InterPro" id="IPR003148">
    <property type="entry name" value="RCK_N"/>
</dbReference>
<evidence type="ECO:0000256" key="2">
    <source>
        <dbReference type="ARBA" id="ARBA00008577"/>
    </source>
</evidence>
<evidence type="ECO:0000256" key="6">
    <source>
        <dbReference type="ARBA" id="ARBA00023065"/>
    </source>
</evidence>
<evidence type="ECO:0000313" key="11">
    <source>
        <dbReference type="Proteomes" id="UP000031599"/>
    </source>
</evidence>
<dbReference type="EMBL" id="JMCC02000031">
    <property type="protein sequence ID" value="KIG16830.1"/>
    <property type="molecule type" value="Genomic_DNA"/>
</dbReference>
<evidence type="ECO:0000259" key="9">
    <source>
        <dbReference type="PROSITE" id="PS51201"/>
    </source>
</evidence>
<protein>
    <submittedName>
        <fullName evidence="10">Putative secreted protein</fullName>
    </submittedName>
</protein>
<keyword evidence="7 8" id="KW-0472">Membrane</keyword>
<feature type="transmembrane region" description="Helical" evidence="8">
    <location>
        <begin position="20"/>
        <end position="42"/>
    </location>
</feature>
<comment type="subcellular location">
    <subcellularLocation>
        <location evidence="1">Endomembrane system</location>
        <topology evidence="1">Multi-pass membrane protein</topology>
    </subcellularLocation>
</comment>
<sequence>MGDHLRYAFDRLMAKGAWALLAWHLSITLVTILVVSLIGVALGVVPLDEQGERLGFGALLWTTLMHAIDPGTITGNDGSAGWRALMMMATMLGILLVGSLVAILVASVAHRFDKLRQGHSRVLEQDHTLVVGWSSQIFTIIKELVRANESRSGGCVVIYADHDKVWMEDELRVKVPKLGRTRVVVRAGDPTDPASLDVVATARARAIVVLAPEHARDDTAVVRALLAVGRTHPERGRIQHVVTEIRDPHNVAVARLTGDRRTEVLEIGELIAKIAVQTCLQAGLSVVYEELLSFNGNEIYFIDAAPVLGLCFGGALHQFENCVLIGLRDAEGRVVLSPAMDRVIAAGEALVLIAADDDQIHVTNELWEGAATTVDAAEATTVRSSAAPTRTLILGWSTRVPSIVAGINAYAAPGSELLVVSTNPDAETVLATLAPSLNQVTLTHRSDNMSDRRVIDDLDPRTWKHVMVLPDDRIEQATEADAKVLVALLHLRDVAEGLTRPFSVVSEMRDVRSRALAEVARADDFIVSDHFIGLLLTQIAENADLAAVFAELFDPSGAQIYLRPATDYVVAGHELDVHTLVEIGQRRGEVVIGVRLAGHAKNEHQNFGVVINPRKSTRLRLSQADRVIVLAA</sequence>
<dbReference type="PANTHER" id="PTHR31563">
    <property type="entry name" value="ION CHANNEL POLLUX-RELATED"/>
    <property type="match status" value="1"/>
</dbReference>
<evidence type="ECO:0000256" key="3">
    <source>
        <dbReference type="ARBA" id="ARBA00022448"/>
    </source>
</evidence>